<name>A0A843VBR0_COLES</name>
<dbReference type="AlphaFoldDB" id="A0A843VBR0"/>
<evidence type="ECO:0000313" key="3">
    <source>
        <dbReference type="Proteomes" id="UP000652761"/>
    </source>
</evidence>
<evidence type="ECO:0008006" key="4">
    <source>
        <dbReference type="Google" id="ProtNLM"/>
    </source>
</evidence>
<accession>A0A843VBR0</accession>
<dbReference type="OrthoDB" id="1716442at2759"/>
<comment type="caution">
    <text evidence="2">The sequence shown here is derived from an EMBL/GenBank/DDBJ whole genome shotgun (WGS) entry which is preliminary data.</text>
</comment>
<keyword evidence="3" id="KW-1185">Reference proteome</keyword>
<reference evidence="2" key="1">
    <citation type="submission" date="2017-07" db="EMBL/GenBank/DDBJ databases">
        <title>Taro Niue Genome Assembly and Annotation.</title>
        <authorList>
            <person name="Atibalentja N."/>
            <person name="Keating K."/>
            <person name="Fields C.J."/>
        </authorList>
    </citation>
    <scope>NUCLEOTIDE SEQUENCE</scope>
    <source>
        <strain evidence="2">Niue_2</strain>
        <tissue evidence="2">Leaf</tissue>
    </source>
</reference>
<dbReference type="Gene3D" id="3.20.20.80">
    <property type="entry name" value="Glycosidases"/>
    <property type="match status" value="1"/>
</dbReference>
<dbReference type="EMBL" id="NMUH01001397">
    <property type="protein sequence ID" value="MQL91967.1"/>
    <property type="molecule type" value="Genomic_DNA"/>
</dbReference>
<protein>
    <recommendedName>
        <fullName evidence="4">Glucan endo-1,3-beta-D-glucosidase</fullName>
    </recommendedName>
</protein>
<evidence type="ECO:0000256" key="1">
    <source>
        <dbReference type="SAM" id="Phobius"/>
    </source>
</evidence>
<keyword evidence="1" id="KW-1133">Transmembrane helix</keyword>
<keyword evidence="1" id="KW-0812">Transmembrane</keyword>
<evidence type="ECO:0000313" key="2">
    <source>
        <dbReference type="EMBL" id="MQL91967.1"/>
    </source>
</evidence>
<feature type="transmembrane region" description="Helical" evidence="1">
    <location>
        <begin position="37"/>
        <end position="56"/>
    </location>
</feature>
<dbReference type="SUPFAM" id="SSF51445">
    <property type="entry name" value="(Trans)glycosidases"/>
    <property type="match status" value="1"/>
</dbReference>
<sequence>MTFSRPGFLLLAMRVDEEEEAGETNAVFMSATLTSLILIPGTACLLLTLYLCILIYESPAAPSDWVRDNVLAYWPDVRFSYVTVGNEVIFNKGVAQYIYRALAATSLRD</sequence>
<dbReference type="InterPro" id="IPR017853">
    <property type="entry name" value="GH"/>
</dbReference>
<gene>
    <name evidence="2" type="ORF">Taro_024585</name>
</gene>
<organism evidence="2 3">
    <name type="scientific">Colocasia esculenta</name>
    <name type="common">Wild taro</name>
    <name type="synonym">Arum esculentum</name>
    <dbReference type="NCBI Taxonomy" id="4460"/>
    <lineage>
        <taxon>Eukaryota</taxon>
        <taxon>Viridiplantae</taxon>
        <taxon>Streptophyta</taxon>
        <taxon>Embryophyta</taxon>
        <taxon>Tracheophyta</taxon>
        <taxon>Spermatophyta</taxon>
        <taxon>Magnoliopsida</taxon>
        <taxon>Liliopsida</taxon>
        <taxon>Araceae</taxon>
        <taxon>Aroideae</taxon>
        <taxon>Colocasieae</taxon>
        <taxon>Colocasia</taxon>
    </lineage>
</organism>
<dbReference type="Proteomes" id="UP000652761">
    <property type="component" value="Unassembled WGS sequence"/>
</dbReference>
<keyword evidence="1" id="KW-0472">Membrane</keyword>
<proteinExistence type="predicted"/>